<dbReference type="RefSeq" id="XP_065662399.1">
    <property type="nucleotide sequence ID" value="XM_065806327.1"/>
</dbReference>
<sequence length="734" mass="84729">MSTASLQKSYKESSSNLKKTSLSKKIDYKIAKIGLGVSTFRNLLEDSSVFVDKSVFIKEFLESNSETVLVTCPRRWGKTLNLSMVKTFLEIQVDENGNRQSDKALTSNYRLFQGEINSHGKTEYLEKPLNITQYCDIMKEYQGKYPVIFVSFKSLKGNSFLEIKSNLKAVISEVFYEHMYLLNPLYAYSADNQPNSFIKKRAKTHLEKFNMLYDNNGQATDTDVCNSLFFLSKLLHNHFDSKVFLLLDEYDTPYNNILMNPSFSKEDVDNTFRLLSLMLGQTFKGNNYLEKGLITGIFRIAKSALFSDINNIIEYNFLNNNFAQYYGFSEEDVESLINEFELSTVLKIKAKNWYNGYKVFNLSLNLYNPWSIANFLSFKEIRNYWEESGSIDFIKKLFKVDKIKTKIEELICNHEDINGQRGSGIEVNLKGLKLSKEDHLTLQNLIEKGDAYEVNDSVASLFFNFIFAAGYLTICNDQKQESRKTQIRLPNKEVLSALENKLIDYYSIIYKIDMKLFNNVTEEILNLFSNEDTSKLKESLQELINACPKFVNIKDNTKESGVHANEAFLNSLIFLTVIQMKSIDKYGTEVWYSNQARADIILISDKMDTGMVIEIKYKHSAEEAINQSTKYYKIFDKYKYNSIISLGINVSNIREVDIKRVVKKNDIEEVQSEVSSLQFVFCLMNSHESRLYCSKYGDGILVAFFSIVYQVSARDLSIDSRYMLVVAFHSCNIH</sequence>
<dbReference type="RefSeq" id="XP_065662400.1">
    <property type="nucleotide sequence ID" value="XM_065806328.1"/>
</dbReference>
<evidence type="ECO:0000259" key="1">
    <source>
        <dbReference type="Pfam" id="PF09820"/>
    </source>
</evidence>
<evidence type="ECO:0000313" key="2">
    <source>
        <dbReference type="Proteomes" id="UP001652625"/>
    </source>
</evidence>
<dbReference type="Pfam" id="PF09820">
    <property type="entry name" value="AAA-ATPase_like"/>
    <property type="match status" value="1"/>
</dbReference>
<dbReference type="Proteomes" id="UP001652625">
    <property type="component" value="Chromosome 09"/>
</dbReference>
<organism evidence="2 3">
    <name type="scientific">Hydra vulgaris</name>
    <name type="common">Hydra</name>
    <name type="synonym">Hydra attenuata</name>
    <dbReference type="NCBI Taxonomy" id="6087"/>
    <lineage>
        <taxon>Eukaryota</taxon>
        <taxon>Metazoa</taxon>
        <taxon>Cnidaria</taxon>
        <taxon>Hydrozoa</taxon>
        <taxon>Hydroidolina</taxon>
        <taxon>Anthoathecata</taxon>
        <taxon>Aplanulata</taxon>
        <taxon>Hydridae</taxon>
        <taxon>Hydra</taxon>
    </lineage>
</organism>
<reference evidence="3 4" key="1">
    <citation type="submission" date="2025-05" db="UniProtKB">
        <authorList>
            <consortium name="RefSeq"/>
        </authorList>
    </citation>
    <scope>IDENTIFICATION</scope>
</reference>
<evidence type="ECO:0000313" key="3">
    <source>
        <dbReference type="RefSeq" id="XP_065662399.1"/>
    </source>
</evidence>
<protein>
    <submittedName>
        <fullName evidence="3 4">Uncharacterized protein LOC136084933 isoform X1</fullName>
    </submittedName>
</protein>
<keyword evidence="2" id="KW-1185">Reference proteome</keyword>
<name>A0ABM4CKV2_HYDVU</name>
<dbReference type="PANTHER" id="PTHR34825:SF1">
    <property type="entry name" value="AAA-ATPASE-LIKE DOMAIN-CONTAINING PROTEIN"/>
    <property type="match status" value="1"/>
</dbReference>
<feature type="domain" description="AAA-ATPase-like" evidence="1">
    <location>
        <begin position="35"/>
        <end position="306"/>
    </location>
</feature>
<dbReference type="InterPro" id="IPR018631">
    <property type="entry name" value="AAA-ATPase-like_dom"/>
</dbReference>
<evidence type="ECO:0000313" key="4">
    <source>
        <dbReference type="RefSeq" id="XP_065662400.1"/>
    </source>
</evidence>
<proteinExistence type="predicted"/>
<dbReference type="PANTHER" id="PTHR34825">
    <property type="entry name" value="CONSERVED PROTEIN, WITH A WEAK D-GALACTARATE DEHYDRATASE/ALTRONATE HYDROLASE DOMAIN"/>
    <property type="match status" value="1"/>
</dbReference>
<dbReference type="GeneID" id="136084933"/>
<gene>
    <name evidence="3 4" type="primary">LOC136084933</name>
</gene>
<accession>A0ABM4CKV2</accession>